<feature type="transmembrane region" description="Helical" evidence="2">
    <location>
        <begin position="77"/>
        <end position="97"/>
    </location>
</feature>
<feature type="transmembrane region" description="Helical" evidence="2">
    <location>
        <begin position="163"/>
        <end position="187"/>
    </location>
</feature>
<dbReference type="Proteomes" id="UP000297053">
    <property type="component" value="Chromosome"/>
</dbReference>
<reference evidence="3 4" key="1">
    <citation type="submission" date="2019-04" db="EMBL/GenBank/DDBJ databases">
        <title>Complete genome sequence of Arthrobacter sp. ZXY-2 associated with effective atrazine degradation and salt adaptation.</title>
        <authorList>
            <person name="Zhao X."/>
        </authorList>
    </citation>
    <scope>NUCLEOTIDE SEQUENCE [LARGE SCALE GENOMIC DNA]</scope>
    <source>
        <strain evidence="4">ZP60</strain>
    </source>
</reference>
<keyword evidence="2" id="KW-1133">Transmembrane helix</keyword>
<feature type="compositionally biased region" description="Basic and acidic residues" evidence="1">
    <location>
        <begin position="18"/>
        <end position="28"/>
    </location>
</feature>
<sequence length="302" mass="32459">MGRRRGHPHGFAPVGVPRHIDGGLERGNRGGKPMTVREIARVDLRRARRTKVVRIAAIVLALFASFVFLGAGMPGGYLVQMYFGAILFPLLGIGLAYRSVAGECQSGNVQYLLSLPNDRLEVLLGKCLSRVGIAVVVVVTAYTLVGVVLPLASDAPLSALPSYVRFVALTALFVTAHAGVAVGVSAATRSTGRTLGVMAAYFFLFDFMWVFPDGFSTVMALTRVLEAVGITVSETARAGLWITSPAGAYVHAMDPILPRNFLDPITVDAWFLSSTMATAVLLCWTALPPLICYRWFARADLD</sequence>
<dbReference type="Pfam" id="PF12679">
    <property type="entry name" value="ABC2_membrane_2"/>
    <property type="match status" value="1"/>
</dbReference>
<reference evidence="3 4" key="2">
    <citation type="submission" date="2019-04" db="EMBL/GenBank/DDBJ databases">
        <authorList>
            <person name="Yang S."/>
            <person name="Wei W."/>
        </authorList>
    </citation>
    <scope>NUCLEOTIDE SEQUENCE [LARGE SCALE GENOMIC DNA]</scope>
    <source>
        <strain evidence="4">ZP60</strain>
    </source>
</reference>
<feature type="transmembrane region" description="Helical" evidence="2">
    <location>
        <begin position="52"/>
        <end position="71"/>
    </location>
</feature>
<name>A0A4D6KAG1_9EURY</name>
<keyword evidence="2" id="KW-0812">Transmembrane</keyword>
<dbReference type="KEGG" id="halz:E5139_07120"/>
<feature type="transmembrane region" description="Helical" evidence="2">
    <location>
        <begin position="131"/>
        <end position="151"/>
    </location>
</feature>
<dbReference type="GO" id="GO:0140359">
    <property type="term" value="F:ABC-type transporter activity"/>
    <property type="evidence" value="ECO:0007669"/>
    <property type="project" value="InterPro"/>
</dbReference>
<dbReference type="AlphaFoldDB" id="A0A4D6KAG1"/>
<feature type="transmembrane region" description="Helical" evidence="2">
    <location>
        <begin position="269"/>
        <end position="296"/>
    </location>
</feature>
<dbReference type="GO" id="GO:0005886">
    <property type="term" value="C:plasma membrane"/>
    <property type="evidence" value="ECO:0007669"/>
    <property type="project" value="UniProtKB-SubCell"/>
</dbReference>
<dbReference type="EMBL" id="CP039375">
    <property type="protein sequence ID" value="QCD65418.1"/>
    <property type="molecule type" value="Genomic_DNA"/>
</dbReference>
<gene>
    <name evidence="3" type="ORF">E5139_07120</name>
</gene>
<evidence type="ECO:0000256" key="1">
    <source>
        <dbReference type="SAM" id="MobiDB-lite"/>
    </source>
</evidence>
<protein>
    <submittedName>
        <fullName evidence="3">Uncharacterized protein</fullName>
    </submittedName>
</protein>
<evidence type="ECO:0000313" key="3">
    <source>
        <dbReference type="EMBL" id="QCD65418.1"/>
    </source>
</evidence>
<proteinExistence type="predicted"/>
<keyword evidence="2" id="KW-0472">Membrane</keyword>
<evidence type="ECO:0000256" key="2">
    <source>
        <dbReference type="SAM" id="Phobius"/>
    </source>
</evidence>
<organism evidence="3 4">
    <name type="scientific">Halomicrobium mukohataei</name>
    <dbReference type="NCBI Taxonomy" id="57705"/>
    <lineage>
        <taxon>Archaea</taxon>
        <taxon>Methanobacteriati</taxon>
        <taxon>Methanobacteriota</taxon>
        <taxon>Stenosarchaea group</taxon>
        <taxon>Halobacteria</taxon>
        <taxon>Halobacteriales</taxon>
        <taxon>Haloarculaceae</taxon>
        <taxon>Halomicrobium</taxon>
    </lineage>
</organism>
<feature type="transmembrane region" description="Helical" evidence="2">
    <location>
        <begin position="194"/>
        <end position="211"/>
    </location>
</feature>
<accession>A0A4D6KAG1</accession>
<feature type="region of interest" description="Disordered" evidence="1">
    <location>
        <begin position="1"/>
        <end position="32"/>
    </location>
</feature>
<evidence type="ECO:0000313" key="4">
    <source>
        <dbReference type="Proteomes" id="UP000297053"/>
    </source>
</evidence>